<feature type="compositionally biased region" description="Basic and acidic residues" evidence="1">
    <location>
        <begin position="17"/>
        <end position="30"/>
    </location>
</feature>
<feature type="non-terminal residue" evidence="2">
    <location>
        <position position="1"/>
    </location>
</feature>
<dbReference type="AlphaFoldDB" id="A0A0B6XSW9"/>
<reference evidence="2" key="1">
    <citation type="submission" date="2014-12" db="EMBL/GenBank/DDBJ databases">
        <title>Insight into the proteome of Arion vulgaris.</title>
        <authorList>
            <person name="Aradska J."/>
            <person name="Bulat T."/>
            <person name="Smidak R."/>
            <person name="Sarate P."/>
            <person name="Gangsoo J."/>
            <person name="Sialana F."/>
            <person name="Bilban M."/>
            <person name="Lubec G."/>
        </authorList>
    </citation>
    <scope>NUCLEOTIDE SEQUENCE</scope>
    <source>
        <tissue evidence="2">Skin</tissue>
    </source>
</reference>
<sequence length="93" mass="10739">QLQSIALPEEIQSYINQEDKKQEEQKSDKIEGEEEEETKSPPLFITEFTLEPNQLVFQPDHGDFQNGISEVIKRFQDAVLSVQNLVPDPYFDA</sequence>
<organism evidence="2">
    <name type="scientific">Arion vulgaris</name>
    <dbReference type="NCBI Taxonomy" id="1028688"/>
    <lineage>
        <taxon>Eukaryota</taxon>
        <taxon>Metazoa</taxon>
        <taxon>Spiralia</taxon>
        <taxon>Lophotrochozoa</taxon>
        <taxon>Mollusca</taxon>
        <taxon>Gastropoda</taxon>
        <taxon>Heterobranchia</taxon>
        <taxon>Euthyneura</taxon>
        <taxon>Panpulmonata</taxon>
        <taxon>Eupulmonata</taxon>
        <taxon>Stylommatophora</taxon>
        <taxon>Helicina</taxon>
        <taxon>Arionoidea</taxon>
        <taxon>Arionidae</taxon>
        <taxon>Arion</taxon>
    </lineage>
</organism>
<accession>A0A0B6XSW9</accession>
<feature type="non-terminal residue" evidence="2">
    <location>
        <position position="93"/>
    </location>
</feature>
<proteinExistence type="predicted"/>
<name>A0A0B6XSW9_9EUPU</name>
<dbReference type="EMBL" id="HACG01000262">
    <property type="protein sequence ID" value="CEK47127.1"/>
    <property type="molecule type" value="Transcribed_RNA"/>
</dbReference>
<feature type="region of interest" description="Disordered" evidence="1">
    <location>
        <begin position="14"/>
        <end position="41"/>
    </location>
</feature>
<gene>
    <name evidence="2" type="primary">ORF618</name>
</gene>
<evidence type="ECO:0000313" key="2">
    <source>
        <dbReference type="EMBL" id="CEK47127.1"/>
    </source>
</evidence>
<protein>
    <submittedName>
        <fullName evidence="2">Uncharacterized protein</fullName>
    </submittedName>
</protein>
<evidence type="ECO:0000256" key="1">
    <source>
        <dbReference type="SAM" id="MobiDB-lite"/>
    </source>
</evidence>